<comment type="similarity">
    <text evidence="3">Belongs to the 3-hydroxybenzoate 6-hydroxylase family.</text>
</comment>
<dbReference type="PRINTS" id="PR00420">
    <property type="entry name" value="RNGMNOXGNASE"/>
</dbReference>
<protein>
    <recommendedName>
        <fullName evidence="4">FAD-binding domain-containing protein</fullName>
    </recommendedName>
</protein>
<dbReference type="AlphaFoldDB" id="A0A074MA85"/>
<name>A0A074MA85_9SPHN</name>
<evidence type="ECO:0000256" key="3">
    <source>
        <dbReference type="ARBA" id="ARBA00024018"/>
    </source>
</evidence>
<gene>
    <name evidence="5" type="ORF">EH32_03820</name>
</gene>
<dbReference type="KEGG" id="elq:Ga0102493_111325"/>
<dbReference type="Pfam" id="PF13450">
    <property type="entry name" value="NAD_binding_8"/>
    <property type="match status" value="1"/>
</dbReference>
<dbReference type="RefSeq" id="WP_069297424.1">
    <property type="nucleotide sequence ID" value="NZ_CP017057.1"/>
</dbReference>
<feature type="domain" description="FAD-binding" evidence="4">
    <location>
        <begin position="198"/>
        <end position="319"/>
    </location>
</feature>
<proteinExistence type="inferred from homology"/>
<keyword evidence="6" id="KW-1185">Reference proteome</keyword>
<dbReference type="Gene3D" id="3.50.50.60">
    <property type="entry name" value="FAD/NAD(P)-binding domain"/>
    <property type="match status" value="1"/>
</dbReference>
<evidence type="ECO:0000313" key="5">
    <source>
        <dbReference type="EMBL" id="KEO89640.1"/>
    </source>
</evidence>
<organism evidence="5 6">
    <name type="scientific">Erythrobacter litoralis</name>
    <dbReference type="NCBI Taxonomy" id="39960"/>
    <lineage>
        <taxon>Bacteria</taxon>
        <taxon>Pseudomonadati</taxon>
        <taxon>Pseudomonadota</taxon>
        <taxon>Alphaproteobacteria</taxon>
        <taxon>Sphingomonadales</taxon>
        <taxon>Erythrobacteraceae</taxon>
        <taxon>Erythrobacter/Porphyrobacter group</taxon>
        <taxon>Erythrobacter</taxon>
    </lineage>
</organism>
<keyword evidence="1" id="KW-0560">Oxidoreductase</keyword>
<keyword evidence="2" id="KW-0503">Monooxygenase</keyword>
<evidence type="ECO:0000256" key="2">
    <source>
        <dbReference type="ARBA" id="ARBA00023033"/>
    </source>
</evidence>
<dbReference type="InterPro" id="IPR044560">
    <property type="entry name" value="MOase"/>
</dbReference>
<evidence type="ECO:0000256" key="1">
    <source>
        <dbReference type="ARBA" id="ARBA00023002"/>
    </source>
</evidence>
<dbReference type="Proteomes" id="UP000027866">
    <property type="component" value="Unassembled WGS sequence"/>
</dbReference>
<dbReference type="PANTHER" id="PTHR45934">
    <property type="entry name" value="FAD/NAD(P)-BINDING OXIDOREDUCTASE FAMILY PROTEIN"/>
    <property type="match status" value="1"/>
</dbReference>
<comment type="caution">
    <text evidence="5">The sequence shown here is derived from an EMBL/GenBank/DDBJ whole genome shotgun (WGS) entry which is preliminary data.</text>
</comment>
<dbReference type="InterPro" id="IPR036188">
    <property type="entry name" value="FAD/NAD-bd_sf"/>
</dbReference>
<dbReference type="SUPFAM" id="SSF51905">
    <property type="entry name" value="FAD/NAD(P)-binding domain"/>
    <property type="match status" value="1"/>
</dbReference>
<dbReference type="GO" id="GO:0071949">
    <property type="term" value="F:FAD binding"/>
    <property type="evidence" value="ECO:0007669"/>
    <property type="project" value="InterPro"/>
</dbReference>
<accession>A0A074MA85</accession>
<dbReference type="Pfam" id="PF01494">
    <property type="entry name" value="FAD_binding_3"/>
    <property type="match status" value="1"/>
</dbReference>
<dbReference type="PANTHER" id="PTHR45934:SF9">
    <property type="entry name" value="FAD_NAD(P)-BINDING OXIDOREDUCTASE FAMILY PROTEIN"/>
    <property type="match status" value="1"/>
</dbReference>
<sequence length="368" mass="39051">MRNAIIVGGGVAGLSAGIALSKARWDVVVLERAPRLEPIGAALSLWPNACAALKSLGVFPAVEAGASPISSMLLGTRDGGRILDRLIPEPALLSARSHLQHALQDSLPPGALRLGCEVLRARSGCVEIADGETMTGDLVVDAGGIGAISGACEEPRYAGYGGVLALSGPIEGSGFEGQAAEFWGWGERFGVFELPKGQRYWFYMRSQPAHSRMPNIDECAWAARGWPEQVCKAIAATPADALIPFAVHARKPPRSLLQNGILKVGDAAHAMEPNLGQGACQALEDAVALMHAASRNSAAEIGQAYEKARLDRVRMLVREAAQAGLGVHGPRAIQLLVRTALKVVPRALSEPRINKMQMLPEYRSRTEL</sequence>
<evidence type="ECO:0000313" key="6">
    <source>
        <dbReference type="Proteomes" id="UP000027866"/>
    </source>
</evidence>
<evidence type="ECO:0000259" key="4">
    <source>
        <dbReference type="Pfam" id="PF01494"/>
    </source>
</evidence>
<reference evidence="5 6" key="1">
    <citation type="submission" date="2014-04" db="EMBL/GenBank/DDBJ databases">
        <title>A comprehensive comparison of genomes of Erythrobacter spp. Strains.</title>
        <authorList>
            <person name="Zheng Q."/>
        </authorList>
    </citation>
    <scope>NUCLEOTIDE SEQUENCE [LARGE SCALE GENOMIC DNA]</scope>
    <source>
        <strain evidence="5 6">DSM 8509</strain>
    </source>
</reference>
<dbReference type="OrthoDB" id="5499180at2"/>
<dbReference type="EMBL" id="JMIX01000014">
    <property type="protein sequence ID" value="KEO89640.1"/>
    <property type="molecule type" value="Genomic_DNA"/>
</dbReference>
<dbReference type="GO" id="GO:0004497">
    <property type="term" value="F:monooxygenase activity"/>
    <property type="evidence" value="ECO:0007669"/>
    <property type="project" value="UniProtKB-KW"/>
</dbReference>
<dbReference type="PATRIC" id="fig|39960.10.peg.400"/>
<dbReference type="InterPro" id="IPR002938">
    <property type="entry name" value="FAD-bd"/>
</dbReference>